<protein>
    <submittedName>
        <fullName evidence="2">Uncharacterized protein</fullName>
    </submittedName>
</protein>
<keyword evidence="3" id="KW-1185">Reference proteome</keyword>
<organism evidence="2 3">
    <name type="scientific">Nitrospira lenta</name>
    <dbReference type="NCBI Taxonomy" id="1436998"/>
    <lineage>
        <taxon>Bacteria</taxon>
        <taxon>Pseudomonadati</taxon>
        <taxon>Nitrospirota</taxon>
        <taxon>Nitrospiria</taxon>
        <taxon>Nitrospirales</taxon>
        <taxon>Nitrospiraceae</taxon>
        <taxon>Nitrospira</taxon>
    </lineage>
</organism>
<accession>A0A330L9U7</accession>
<dbReference type="EMBL" id="OUNR01000022">
    <property type="protein sequence ID" value="SPP66832.1"/>
    <property type="molecule type" value="Genomic_DNA"/>
</dbReference>
<dbReference type="RefSeq" id="WP_121990943.1">
    <property type="nucleotide sequence ID" value="NZ_OUNR01000022.1"/>
</dbReference>
<evidence type="ECO:0000313" key="3">
    <source>
        <dbReference type="Proteomes" id="UP000248168"/>
    </source>
</evidence>
<dbReference type="OrthoDB" id="9813636at2"/>
<evidence type="ECO:0000313" key="2">
    <source>
        <dbReference type="EMBL" id="SPP66832.1"/>
    </source>
</evidence>
<reference evidence="3" key="1">
    <citation type="submission" date="2018-04" db="EMBL/GenBank/DDBJ databases">
        <authorList>
            <person name="Lucker S."/>
            <person name="Sakoula D."/>
        </authorList>
    </citation>
    <scope>NUCLEOTIDE SEQUENCE [LARGE SCALE GENOMIC DNA]</scope>
</reference>
<evidence type="ECO:0000256" key="1">
    <source>
        <dbReference type="SAM" id="MobiDB-lite"/>
    </source>
</evidence>
<proteinExistence type="predicted"/>
<name>A0A330L9U7_9BACT</name>
<dbReference type="AlphaFoldDB" id="A0A330L9U7"/>
<feature type="compositionally biased region" description="Basic and acidic residues" evidence="1">
    <location>
        <begin position="80"/>
        <end position="93"/>
    </location>
</feature>
<sequence>MKISTVWKGRKTGKKKNRAVLKPKIRWQLLGLTDPKLTEQSSSIETIRREVSSLASSGFGPATRSRVTAQESKSQGRNNRPAESHPRRRGATE</sequence>
<feature type="region of interest" description="Disordered" evidence="1">
    <location>
        <begin position="50"/>
        <end position="93"/>
    </location>
</feature>
<dbReference type="InParanoid" id="A0A330L9U7"/>
<dbReference type="Proteomes" id="UP000248168">
    <property type="component" value="Unassembled WGS sequence"/>
</dbReference>
<gene>
    <name evidence="2" type="ORF">NITLEN_90087</name>
</gene>
<feature type="compositionally biased region" description="Polar residues" evidence="1">
    <location>
        <begin position="65"/>
        <end position="78"/>
    </location>
</feature>